<evidence type="ECO:0000259" key="3">
    <source>
        <dbReference type="Pfam" id="PF17168"/>
    </source>
</evidence>
<dbReference type="InterPro" id="IPR033433">
    <property type="entry name" value="GtaA_N"/>
</dbReference>
<keyword evidence="5" id="KW-1185">Reference proteome</keyword>
<dbReference type="InterPro" id="IPR032515">
    <property type="entry name" value="DUF4964"/>
</dbReference>
<sequence>MAHCQCADFFSNGNIVACADASKANCALLPLITHDSYFSIWSSTDQLNQSTTVHWTGAPQSLVGIIQVDQQFYRFLGKSPVTYNEVLPTTQSVAYEARYSFERPGGDWTGVDYNDQKWAKGQAPFGDDGHKAKTSWKTDNIWMRRSFEADPAKLDKGPVLLNISHDDNVEVYLNGKEIFHKKGWTDSYIKPKKSIDLKGLLKAGKNVLAIHCANTAGGAFLDAGLVQPVRPKALQQVQLATQTNAAVKATQTTYQFKAGAVALDVQFVSPLLLDKMDVLSRPVSYIEYQVKSLDGKQHQVKLFLGVSSDVAVNQPFEQVVAFRKNEGGLSYLQTGTTAQPILKKKGDNVRINWGYFYVGAKSSDRLKQYISTTAQEGVAAFLQNKINTAATMQGKGLGLNTVEDLGMVKDNAATYMELAYDERYAVQFFHENLRPWWNKDGKQTIQGEMLRAAKEHDQVLASCNQLDKSINEKGIKTGGEKYAHLLNLAYRQSIAAHAIVQSPKGELLFLSKENFSNGSINTVDITYPSSPLYLLYNPDLLKGMMNGIFYYSESGRWEKPFPAHDLGTYPLANGQTYGEDMPVEEAGNMVILSAAIASVEGNADYAKKHWNTLTTWTDYLATQGMDPANQLCTDDFAGHLARNANLSIKAIEAVGAYGKLAGMLGKKDIAEKYSATAKQMAAKWQQMADAGDHYTLTFGGPKSSWSQKYNLVWDKMLGINAFPSTVAAKELAFYKNKQLAFGLPLDSRKTYTKSDWIMWTASMATSRSDFDTFIDPIYKFATQTPDRVPLSDWHETTNGHQVGFQARSVVGGYYMRILEQQLTK</sequence>
<dbReference type="PANTHER" id="PTHR31987">
    <property type="entry name" value="GLUTAMINASE A-RELATED"/>
    <property type="match status" value="1"/>
</dbReference>
<feature type="domain" description="Glutaminase A N-terminal" evidence="3">
    <location>
        <begin position="250"/>
        <end position="472"/>
    </location>
</feature>
<evidence type="ECO:0000259" key="1">
    <source>
        <dbReference type="Pfam" id="PF16334"/>
    </source>
</evidence>
<dbReference type="Proteomes" id="UP000321291">
    <property type="component" value="Chromosome"/>
</dbReference>
<name>A0A5B8VJU0_9BACT</name>
<dbReference type="Pfam" id="PF16335">
    <property type="entry name" value="GtaA_6_Hairpin"/>
    <property type="match status" value="1"/>
</dbReference>
<dbReference type="AlphaFoldDB" id="A0A5B8VJU0"/>
<evidence type="ECO:0000259" key="2">
    <source>
        <dbReference type="Pfam" id="PF16335"/>
    </source>
</evidence>
<dbReference type="InterPro" id="IPR052743">
    <property type="entry name" value="Glutaminase_GtaA"/>
</dbReference>
<accession>A0A5B8VJU0</accession>
<organism evidence="4 5">
    <name type="scientific">Arachidicoccus ginsenosidivorans</name>
    <dbReference type="NCBI Taxonomy" id="496057"/>
    <lineage>
        <taxon>Bacteria</taxon>
        <taxon>Pseudomonadati</taxon>
        <taxon>Bacteroidota</taxon>
        <taxon>Chitinophagia</taxon>
        <taxon>Chitinophagales</taxon>
        <taxon>Chitinophagaceae</taxon>
        <taxon>Arachidicoccus</taxon>
    </lineage>
</organism>
<gene>
    <name evidence="4" type="ORF">FSB73_08760</name>
</gene>
<dbReference type="SUPFAM" id="SSF49785">
    <property type="entry name" value="Galactose-binding domain-like"/>
    <property type="match status" value="1"/>
</dbReference>
<dbReference type="RefSeq" id="WP_146781117.1">
    <property type="nucleotide sequence ID" value="NZ_CP042434.1"/>
</dbReference>
<dbReference type="InterPro" id="IPR032514">
    <property type="entry name" value="GtaA_central"/>
</dbReference>
<dbReference type="GO" id="GO:0005975">
    <property type="term" value="P:carbohydrate metabolic process"/>
    <property type="evidence" value="ECO:0007669"/>
    <property type="project" value="InterPro"/>
</dbReference>
<dbReference type="Pfam" id="PF16334">
    <property type="entry name" value="DUF4964"/>
    <property type="match status" value="1"/>
</dbReference>
<proteinExistence type="predicted"/>
<dbReference type="KEGG" id="agi:FSB73_08760"/>
<dbReference type="Gene3D" id="2.60.120.260">
    <property type="entry name" value="Galactose-binding domain-like"/>
    <property type="match status" value="1"/>
</dbReference>
<protein>
    <submittedName>
        <fullName evidence="4">DUF4965 domain-containing protein</fullName>
    </submittedName>
</protein>
<dbReference type="InterPro" id="IPR008928">
    <property type="entry name" value="6-hairpin_glycosidase_sf"/>
</dbReference>
<dbReference type="InterPro" id="IPR008979">
    <property type="entry name" value="Galactose-bd-like_sf"/>
</dbReference>
<evidence type="ECO:0000313" key="5">
    <source>
        <dbReference type="Proteomes" id="UP000321291"/>
    </source>
</evidence>
<dbReference type="EMBL" id="CP042434">
    <property type="protein sequence ID" value="QEC71740.1"/>
    <property type="molecule type" value="Genomic_DNA"/>
</dbReference>
<dbReference type="PANTHER" id="PTHR31987:SF1">
    <property type="entry name" value="GLUTAMINASE A"/>
    <property type="match status" value="1"/>
</dbReference>
<feature type="domain" description="DUF4964" evidence="1">
    <location>
        <begin position="18"/>
        <end position="86"/>
    </location>
</feature>
<evidence type="ECO:0000313" key="4">
    <source>
        <dbReference type="EMBL" id="QEC71740.1"/>
    </source>
</evidence>
<dbReference type="SUPFAM" id="SSF48208">
    <property type="entry name" value="Six-hairpin glycosidases"/>
    <property type="match status" value="1"/>
</dbReference>
<dbReference type="OrthoDB" id="175993at2"/>
<reference evidence="4 5" key="1">
    <citation type="journal article" date="2017" name="Int. J. Syst. Evol. Microbiol.">
        <title>Arachidicoccus ginsenosidivorans sp. nov., with ginsenoside-converting activity isolated from ginseng cultivating soil.</title>
        <authorList>
            <person name="Siddiqi M.Z."/>
            <person name="Aslam Z."/>
            <person name="Im W.T."/>
        </authorList>
    </citation>
    <scope>NUCLEOTIDE SEQUENCE [LARGE SCALE GENOMIC DNA]</scope>
    <source>
        <strain evidence="4 5">Gsoil 809</strain>
    </source>
</reference>
<dbReference type="Pfam" id="PF17168">
    <property type="entry name" value="DUF5127"/>
    <property type="match status" value="1"/>
</dbReference>
<feature type="domain" description="Glutaminase A central" evidence="2">
    <location>
        <begin position="479"/>
        <end position="816"/>
    </location>
</feature>